<dbReference type="AlphaFoldDB" id="A0A9D9ISC1"/>
<keyword evidence="2" id="KW-0963">Cytoplasm</keyword>
<evidence type="ECO:0000256" key="6">
    <source>
        <dbReference type="ARBA" id="ARBA00022741"/>
    </source>
</evidence>
<dbReference type="FunFam" id="3.40.50.300:FF:000011">
    <property type="entry name" value="Putative ABC transporter ATP-binding component"/>
    <property type="match status" value="1"/>
</dbReference>
<keyword evidence="7" id="KW-0378">Hydrolase</keyword>
<dbReference type="InterPro" id="IPR032524">
    <property type="entry name" value="ABC_tran_C"/>
</dbReference>
<dbReference type="FunFam" id="3.40.50.300:FF:000183">
    <property type="entry name" value="ABC transporter ATP-binding protein yjjK"/>
    <property type="match status" value="1"/>
</dbReference>
<evidence type="ECO:0000256" key="4">
    <source>
        <dbReference type="ARBA" id="ARBA00022730"/>
    </source>
</evidence>
<keyword evidence="3" id="KW-0820">tRNA-binding</keyword>
<feature type="coiled-coil region" evidence="12">
    <location>
        <begin position="563"/>
        <end position="590"/>
    </location>
</feature>
<dbReference type="Pfam" id="PF12848">
    <property type="entry name" value="ABC_tran_Xtn"/>
    <property type="match status" value="1"/>
</dbReference>
<dbReference type="SMART" id="SM00382">
    <property type="entry name" value="AAA"/>
    <property type="match status" value="2"/>
</dbReference>
<feature type="domain" description="ABC transporter" evidence="13">
    <location>
        <begin position="5"/>
        <end position="248"/>
    </location>
</feature>
<dbReference type="InterPro" id="IPR003593">
    <property type="entry name" value="AAA+_ATPase"/>
</dbReference>
<dbReference type="SUPFAM" id="SSF52540">
    <property type="entry name" value="P-loop containing nucleoside triphosphate hydrolases"/>
    <property type="match status" value="2"/>
</dbReference>
<dbReference type="CDD" id="cd03221">
    <property type="entry name" value="ABCF_EF-3"/>
    <property type="match status" value="2"/>
</dbReference>
<dbReference type="EMBL" id="JADIMC010000081">
    <property type="protein sequence ID" value="MBO8476758.1"/>
    <property type="molecule type" value="Genomic_DNA"/>
</dbReference>
<dbReference type="InterPro" id="IPR051309">
    <property type="entry name" value="ABCF_ATPase"/>
</dbReference>
<dbReference type="Gene3D" id="3.40.50.300">
    <property type="entry name" value="P-loop containing nucleotide triphosphate hydrolases"/>
    <property type="match status" value="2"/>
</dbReference>
<evidence type="ECO:0000313" key="14">
    <source>
        <dbReference type="EMBL" id="MBO8476758.1"/>
    </source>
</evidence>
<keyword evidence="6" id="KW-0547">Nucleotide-binding</keyword>
<evidence type="ECO:0000256" key="3">
    <source>
        <dbReference type="ARBA" id="ARBA00022555"/>
    </source>
</evidence>
<dbReference type="Proteomes" id="UP000823598">
    <property type="component" value="Unassembled WGS sequence"/>
</dbReference>
<dbReference type="GO" id="GO:0000049">
    <property type="term" value="F:tRNA binding"/>
    <property type="evidence" value="ECO:0007669"/>
    <property type="project" value="UniProtKB-KW"/>
</dbReference>
<dbReference type="PANTHER" id="PTHR42855:SF1">
    <property type="entry name" value="ABC TRANSPORTER DOMAIN-CONTAINING PROTEIN"/>
    <property type="match status" value="1"/>
</dbReference>
<proteinExistence type="inferred from homology"/>
<dbReference type="GO" id="GO:0006412">
    <property type="term" value="P:translation"/>
    <property type="evidence" value="ECO:0007669"/>
    <property type="project" value="UniProtKB-KW"/>
</dbReference>
<dbReference type="InterPro" id="IPR003439">
    <property type="entry name" value="ABC_transporter-like_ATP-bd"/>
</dbReference>
<dbReference type="GO" id="GO:0019843">
    <property type="term" value="F:rRNA binding"/>
    <property type="evidence" value="ECO:0007669"/>
    <property type="project" value="UniProtKB-KW"/>
</dbReference>
<evidence type="ECO:0000313" key="15">
    <source>
        <dbReference type="Proteomes" id="UP000823598"/>
    </source>
</evidence>
<keyword evidence="5" id="KW-0677">Repeat</keyword>
<organism evidence="14 15">
    <name type="scientific">Candidatus Limisoma faecipullorum</name>
    <dbReference type="NCBI Taxonomy" id="2840854"/>
    <lineage>
        <taxon>Bacteria</taxon>
        <taxon>Pseudomonadati</taxon>
        <taxon>Bacteroidota</taxon>
        <taxon>Bacteroidia</taxon>
        <taxon>Bacteroidales</taxon>
        <taxon>Candidatus Limisoma</taxon>
    </lineage>
</organism>
<comment type="similarity">
    <text evidence="1">Belongs to the ABC transporter superfamily. ABCF family. Translational throttle EttA subfamily.</text>
</comment>
<keyword evidence="4" id="KW-0699">rRNA-binding</keyword>
<dbReference type="Pfam" id="PF16326">
    <property type="entry name" value="ABC_tran_CTD"/>
    <property type="match status" value="1"/>
</dbReference>
<dbReference type="PANTHER" id="PTHR42855">
    <property type="entry name" value="ABC TRANSPORTER ATP-BINDING SUBUNIT"/>
    <property type="match status" value="1"/>
</dbReference>
<dbReference type="GO" id="GO:0003677">
    <property type="term" value="F:DNA binding"/>
    <property type="evidence" value="ECO:0007669"/>
    <property type="project" value="InterPro"/>
</dbReference>
<dbReference type="Pfam" id="PF00005">
    <property type="entry name" value="ABC_tran"/>
    <property type="match status" value="2"/>
</dbReference>
<evidence type="ECO:0000256" key="11">
    <source>
        <dbReference type="ARBA" id="ARBA00022917"/>
    </source>
</evidence>
<evidence type="ECO:0000256" key="2">
    <source>
        <dbReference type="ARBA" id="ARBA00022490"/>
    </source>
</evidence>
<protein>
    <submittedName>
        <fullName evidence="14">ABC-F family ATP-binding cassette domain-containing protein</fullName>
    </submittedName>
</protein>
<dbReference type="InterPro" id="IPR032781">
    <property type="entry name" value="ABC_tran_Xtn"/>
</dbReference>
<evidence type="ECO:0000256" key="7">
    <source>
        <dbReference type="ARBA" id="ARBA00022801"/>
    </source>
</evidence>
<dbReference type="InterPro" id="IPR017871">
    <property type="entry name" value="ABC_transporter-like_CS"/>
</dbReference>
<name>A0A9D9ISC1_9BACT</name>
<dbReference type="GO" id="GO:0016887">
    <property type="term" value="F:ATP hydrolysis activity"/>
    <property type="evidence" value="ECO:0007669"/>
    <property type="project" value="InterPro"/>
</dbReference>
<keyword evidence="8 14" id="KW-0067">ATP-binding</keyword>
<evidence type="ECO:0000256" key="12">
    <source>
        <dbReference type="SAM" id="Coils"/>
    </source>
</evidence>
<feature type="domain" description="ABC transporter" evidence="13">
    <location>
        <begin position="313"/>
        <end position="532"/>
    </location>
</feature>
<keyword evidence="10" id="KW-0694">RNA-binding</keyword>
<keyword evidence="11" id="KW-0648">Protein biosynthesis</keyword>
<evidence type="ECO:0000256" key="10">
    <source>
        <dbReference type="ARBA" id="ARBA00022884"/>
    </source>
</evidence>
<comment type="caution">
    <text evidence="14">The sequence shown here is derived from an EMBL/GenBank/DDBJ whole genome shotgun (WGS) entry which is preliminary data.</text>
</comment>
<dbReference type="InterPro" id="IPR037118">
    <property type="entry name" value="Val-tRNA_synth_C_sf"/>
</dbReference>
<gene>
    <name evidence="14" type="ORF">IAB88_07170</name>
</gene>
<dbReference type="PROSITE" id="PS00211">
    <property type="entry name" value="ABC_TRANSPORTER_1"/>
    <property type="match status" value="1"/>
</dbReference>
<evidence type="ECO:0000256" key="8">
    <source>
        <dbReference type="ARBA" id="ARBA00022840"/>
    </source>
</evidence>
<accession>A0A9D9ISC1</accession>
<evidence type="ECO:0000256" key="5">
    <source>
        <dbReference type="ARBA" id="ARBA00022737"/>
    </source>
</evidence>
<keyword evidence="12" id="KW-0175">Coiled coil</keyword>
<dbReference type="PROSITE" id="PS50893">
    <property type="entry name" value="ABC_TRANSPORTER_2"/>
    <property type="match status" value="2"/>
</dbReference>
<reference evidence="14" key="1">
    <citation type="submission" date="2020-10" db="EMBL/GenBank/DDBJ databases">
        <authorList>
            <person name="Gilroy R."/>
        </authorList>
    </citation>
    <scope>NUCLEOTIDE SEQUENCE</scope>
    <source>
        <strain evidence="14">6919</strain>
    </source>
</reference>
<dbReference type="GO" id="GO:0006417">
    <property type="term" value="P:regulation of translation"/>
    <property type="evidence" value="ECO:0007669"/>
    <property type="project" value="UniProtKB-KW"/>
</dbReference>
<dbReference type="GO" id="GO:0005524">
    <property type="term" value="F:ATP binding"/>
    <property type="evidence" value="ECO:0007669"/>
    <property type="project" value="UniProtKB-KW"/>
</dbReference>
<evidence type="ECO:0000256" key="9">
    <source>
        <dbReference type="ARBA" id="ARBA00022845"/>
    </source>
</evidence>
<dbReference type="Gene3D" id="1.10.287.380">
    <property type="entry name" value="Valyl-tRNA synthetase, C-terminal domain"/>
    <property type="match status" value="1"/>
</dbReference>
<dbReference type="InterPro" id="IPR027417">
    <property type="entry name" value="P-loop_NTPase"/>
</dbReference>
<evidence type="ECO:0000259" key="13">
    <source>
        <dbReference type="PROSITE" id="PS50893"/>
    </source>
</evidence>
<reference evidence="14" key="2">
    <citation type="journal article" date="2021" name="PeerJ">
        <title>Extensive microbial diversity within the chicken gut microbiome revealed by metagenomics and culture.</title>
        <authorList>
            <person name="Gilroy R."/>
            <person name="Ravi A."/>
            <person name="Getino M."/>
            <person name="Pursley I."/>
            <person name="Horton D.L."/>
            <person name="Alikhan N.F."/>
            <person name="Baker D."/>
            <person name="Gharbi K."/>
            <person name="Hall N."/>
            <person name="Watson M."/>
            <person name="Adriaenssens E.M."/>
            <person name="Foster-Nyarko E."/>
            <person name="Jarju S."/>
            <person name="Secka A."/>
            <person name="Antonio M."/>
            <person name="Oren A."/>
            <person name="Chaudhuri R.R."/>
            <person name="La Ragione R."/>
            <person name="Hildebrand F."/>
            <person name="Pallen M.J."/>
        </authorList>
    </citation>
    <scope>NUCLEOTIDE SEQUENCE</scope>
    <source>
        <strain evidence="14">6919</strain>
    </source>
</reference>
<keyword evidence="9" id="KW-0810">Translation regulation</keyword>
<evidence type="ECO:0000256" key="1">
    <source>
        <dbReference type="ARBA" id="ARBA00005868"/>
    </source>
</evidence>
<sequence>MKSYLQIENLTKSFGDRLLFGDVTFGVFEGDKIGLIAKNGSGKTTLLRIIAGEEDYDSGAVVFRNDLKVAFLHQMPEFDLNLMVIDVCLSGNDAITETIKEYEDSLATGDAVLMANAISRMDAVGGWDYEDRMKQVLTQLNITDFNQPVRELSGGQRKRLALAKAIISNPDFLILDEPTNHLDVEMIEWLEDYLKRSRMTLLMVTHDRYFLDRVCTKIIELDDKQIYSYDGNYDYYLSKREERINAQNAELAKVKNLLRTELEWMRCQPQARGTKAKYRIDAFYDLSERAKFKRDDSSVSLTVNSSYIGNKIFEARNVSKKFGDRVILDNFSYVFARYEKLGIIGDNGVGKSTFIKLLQGIEQVDSGSFDIGETVKFGYYSQEGIQFDENEKVIDAVRKIAEVVCFDERTRYTASQFLQLFLFSPSAQQDYIGKLSGGEKRRLYLATVLMHKPNFLILDEPTNDLDIVTLEILEDYLQKFKGCVIIVSHDRFFMDRTVDHLFVFEGNGRIKDFPGNYSEYREWKSLQKEEDVAVKEKKSIQRKSQDDNRQKSKRLTFNERKEFESLSVEIESLESEKKTLEAELSSGQISDYEQVTEKSKRISEIIGLLDEKEMRWLELSEKE</sequence>